<reference evidence="19" key="1">
    <citation type="submission" date="2023-07" db="EMBL/GenBank/DDBJ databases">
        <title>30 novel species of actinomycetes from the DSMZ collection.</title>
        <authorList>
            <person name="Nouioui I."/>
        </authorList>
    </citation>
    <scope>NUCLEOTIDE SEQUENCE [LARGE SCALE GENOMIC DNA]</scope>
    <source>
        <strain evidence="19">DSM 41640</strain>
    </source>
</reference>
<evidence type="ECO:0000256" key="11">
    <source>
        <dbReference type="ARBA" id="ARBA00023004"/>
    </source>
</evidence>
<dbReference type="PANTHER" id="PTHR24421">
    <property type="entry name" value="NITRATE/NITRITE SENSOR PROTEIN NARX-RELATED"/>
    <property type="match status" value="1"/>
</dbReference>
<evidence type="ECO:0000256" key="8">
    <source>
        <dbReference type="ARBA" id="ARBA00022679"/>
    </source>
</evidence>
<evidence type="ECO:0000256" key="13">
    <source>
        <dbReference type="ARBA" id="ARBA00023014"/>
    </source>
</evidence>
<keyword evidence="8" id="KW-0808">Transferase</keyword>
<dbReference type="InterPro" id="IPR017205">
    <property type="entry name" value="Sig_transdc_His_kinase_ChrS"/>
</dbReference>
<dbReference type="PROSITE" id="PS50109">
    <property type="entry name" value="HIS_KIN"/>
    <property type="match status" value="1"/>
</dbReference>
<keyword evidence="6" id="KW-0004">4Fe-4S</keyword>
<feature type="transmembrane region" description="Helical" evidence="16">
    <location>
        <begin position="78"/>
        <end position="95"/>
    </location>
</feature>
<evidence type="ECO:0000256" key="15">
    <source>
        <dbReference type="ARBA" id="ARBA00030800"/>
    </source>
</evidence>
<comment type="subcellular location">
    <subcellularLocation>
        <location evidence="3">Cytoplasm</location>
    </subcellularLocation>
</comment>
<dbReference type="PANTHER" id="PTHR24421:SF62">
    <property type="entry name" value="SENSORY TRANSDUCTION HISTIDINE KINASE"/>
    <property type="match status" value="1"/>
</dbReference>
<protein>
    <recommendedName>
        <fullName evidence="5">Oxygen sensor histidine kinase NreB</fullName>
        <ecNumber evidence="4">2.7.13.3</ecNumber>
    </recommendedName>
    <alternativeName>
        <fullName evidence="15">Nitrogen regulation protein B</fullName>
    </alternativeName>
</protein>
<dbReference type="SMART" id="SM00387">
    <property type="entry name" value="HATPase_c"/>
    <property type="match status" value="1"/>
</dbReference>
<feature type="transmembrane region" description="Helical" evidence="16">
    <location>
        <begin position="46"/>
        <end position="66"/>
    </location>
</feature>
<accession>A0ABU2VE75</accession>
<evidence type="ECO:0000256" key="5">
    <source>
        <dbReference type="ARBA" id="ARBA00017322"/>
    </source>
</evidence>
<evidence type="ECO:0000256" key="1">
    <source>
        <dbReference type="ARBA" id="ARBA00000085"/>
    </source>
</evidence>
<dbReference type="EC" id="2.7.13.3" evidence="4"/>
<evidence type="ECO:0000256" key="14">
    <source>
        <dbReference type="ARBA" id="ARBA00024827"/>
    </source>
</evidence>
<dbReference type="InterPro" id="IPR011712">
    <property type="entry name" value="Sig_transdc_His_kin_sub3_dim/P"/>
</dbReference>
<keyword evidence="12" id="KW-0902">Two-component regulatory system</keyword>
<comment type="function">
    <text evidence="14">Member of the two-component regulatory system NreB/NreC involved in the control of dissimilatory nitrate/nitrite reduction in response to oxygen. NreB functions as a direct oxygen sensor histidine kinase which is autophosphorylated, in the absence of oxygen, probably at the conserved histidine residue, and transfers its phosphate group probably to a conserved aspartate residue of NreC. NreB/NreC activates the expression of the nitrate (narGHJI) and nitrite (nir) reductase operons, as well as the putative nitrate transporter gene narT.</text>
</comment>
<keyword evidence="10 18" id="KW-0418">Kinase</keyword>
<dbReference type="SUPFAM" id="SSF55874">
    <property type="entry name" value="ATPase domain of HSP90 chaperone/DNA topoisomerase II/histidine kinase"/>
    <property type="match status" value="1"/>
</dbReference>
<evidence type="ECO:0000313" key="18">
    <source>
        <dbReference type="EMBL" id="MDT0483861.1"/>
    </source>
</evidence>
<keyword evidence="19" id="KW-1185">Reference proteome</keyword>
<dbReference type="Gene3D" id="1.20.5.1930">
    <property type="match status" value="1"/>
</dbReference>
<comment type="cofactor">
    <cofactor evidence="2">
        <name>[4Fe-4S] cluster</name>
        <dbReference type="ChEBI" id="CHEBI:49883"/>
    </cofactor>
</comment>
<dbReference type="InterPro" id="IPR036890">
    <property type="entry name" value="HATPase_C_sf"/>
</dbReference>
<evidence type="ECO:0000256" key="10">
    <source>
        <dbReference type="ARBA" id="ARBA00022777"/>
    </source>
</evidence>
<keyword evidence="16" id="KW-0812">Transmembrane</keyword>
<sequence length="419" mass="45166">MSDPGPVHASASADRRRFGPRQLPHLLFFLVVGAALIRLARLNTPLCWDIVTVSGLLAVTYAAGLARWSRWGRLARHTWVAALLLLWTILVLLTPPPLTGAYVWCAVPLACVVLDALGRRTAAVALTAVSALLVGQLTRTAGGFDPEMVLIPVAAVWGTVALYRTQQRNVAERQRLVEELRGTRDVLADERHRSGTLEERARIARDLHDTLAQELSGSLMLLQAAEQDWEERPDVARTRVRAVADGLDAGLTETRRIIQDLAPPTLAEAGLEGSLRLLCGRAQQMGGAGRVGFRTVGTPALGLDEQTATTLFRVAQSTLANVREHARATRVSVTLRHLTDRIVLDVYDDGVGFDPARVGGAVRRGRGFGLPSARARLCRDGGDLEIDSAPGRGTRIRATVPIRGVRPGPEVPLSAAAAQ</sequence>
<gene>
    <name evidence="18" type="ORF">RNB18_27250</name>
</gene>
<dbReference type="InterPro" id="IPR050482">
    <property type="entry name" value="Sensor_HK_TwoCompSys"/>
</dbReference>
<keyword evidence="16" id="KW-1133">Transmembrane helix</keyword>
<comment type="catalytic activity">
    <reaction evidence="1">
        <text>ATP + protein L-histidine = ADP + protein N-phospho-L-histidine.</text>
        <dbReference type="EC" id="2.7.13.3"/>
    </reaction>
</comment>
<comment type="caution">
    <text evidence="18">The sequence shown here is derived from an EMBL/GenBank/DDBJ whole genome shotgun (WGS) entry which is preliminary data.</text>
</comment>
<keyword evidence="11" id="KW-0408">Iron</keyword>
<dbReference type="RefSeq" id="WP_057613590.1">
    <property type="nucleotide sequence ID" value="NZ_JAVREZ010000010.1"/>
</dbReference>
<dbReference type="Pfam" id="PF02518">
    <property type="entry name" value="HATPase_c"/>
    <property type="match status" value="1"/>
</dbReference>
<dbReference type="InterPro" id="IPR003594">
    <property type="entry name" value="HATPase_dom"/>
</dbReference>
<evidence type="ECO:0000256" key="16">
    <source>
        <dbReference type="SAM" id="Phobius"/>
    </source>
</evidence>
<dbReference type="CDD" id="cd16917">
    <property type="entry name" value="HATPase_UhpB-NarQ-NarX-like"/>
    <property type="match status" value="1"/>
</dbReference>
<feature type="domain" description="Histidine kinase" evidence="17">
    <location>
        <begin position="311"/>
        <end position="404"/>
    </location>
</feature>
<evidence type="ECO:0000256" key="12">
    <source>
        <dbReference type="ARBA" id="ARBA00023012"/>
    </source>
</evidence>
<dbReference type="Gene3D" id="3.30.565.10">
    <property type="entry name" value="Histidine kinase-like ATPase, C-terminal domain"/>
    <property type="match status" value="1"/>
</dbReference>
<keyword evidence="16" id="KW-0472">Membrane</keyword>
<evidence type="ECO:0000256" key="6">
    <source>
        <dbReference type="ARBA" id="ARBA00022485"/>
    </source>
</evidence>
<keyword evidence="13" id="KW-0411">Iron-sulfur</keyword>
<keyword evidence="9" id="KW-0479">Metal-binding</keyword>
<evidence type="ECO:0000256" key="4">
    <source>
        <dbReference type="ARBA" id="ARBA00012438"/>
    </source>
</evidence>
<organism evidence="18 19">
    <name type="scientific">Streptomyces doebereineriae</name>
    <dbReference type="NCBI Taxonomy" id="3075528"/>
    <lineage>
        <taxon>Bacteria</taxon>
        <taxon>Bacillati</taxon>
        <taxon>Actinomycetota</taxon>
        <taxon>Actinomycetes</taxon>
        <taxon>Kitasatosporales</taxon>
        <taxon>Streptomycetaceae</taxon>
        <taxon>Streptomyces</taxon>
    </lineage>
</organism>
<evidence type="ECO:0000256" key="9">
    <source>
        <dbReference type="ARBA" id="ARBA00022723"/>
    </source>
</evidence>
<dbReference type="Pfam" id="PF07730">
    <property type="entry name" value="HisKA_3"/>
    <property type="match status" value="1"/>
</dbReference>
<name>A0ABU2VE75_9ACTN</name>
<dbReference type="InterPro" id="IPR005467">
    <property type="entry name" value="His_kinase_dom"/>
</dbReference>
<evidence type="ECO:0000256" key="3">
    <source>
        <dbReference type="ARBA" id="ARBA00004496"/>
    </source>
</evidence>
<dbReference type="EMBL" id="JAVREZ010000010">
    <property type="protein sequence ID" value="MDT0483861.1"/>
    <property type="molecule type" value="Genomic_DNA"/>
</dbReference>
<dbReference type="Proteomes" id="UP001183824">
    <property type="component" value="Unassembled WGS sequence"/>
</dbReference>
<evidence type="ECO:0000313" key="19">
    <source>
        <dbReference type="Proteomes" id="UP001183824"/>
    </source>
</evidence>
<evidence type="ECO:0000259" key="17">
    <source>
        <dbReference type="PROSITE" id="PS50109"/>
    </source>
</evidence>
<feature type="transmembrane region" description="Helical" evidence="16">
    <location>
        <begin position="23"/>
        <end position="40"/>
    </location>
</feature>
<keyword evidence="7" id="KW-0963">Cytoplasm</keyword>
<dbReference type="InterPro" id="IPR004358">
    <property type="entry name" value="Sig_transdc_His_kin-like_C"/>
</dbReference>
<dbReference type="PIRSF" id="PIRSF037434">
    <property type="entry name" value="STHK_ChrS"/>
    <property type="match status" value="1"/>
</dbReference>
<evidence type="ECO:0000256" key="2">
    <source>
        <dbReference type="ARBA" id="ARBA00001966"/>
    </source>
</evidence>
<proteinExistence type="predicted"/>
<dbReference type="GO" id="GO:0016301">
    <property type="term" value="F:kinase activity"/>
    <property type="evidence" value="ECO:0007669"/>
    <property type="project" value="UniProtKB-KW"/>
</dbReference>
<evidence type="ECO:0000256" key="7">
    <source>
        <dbReference type="ARBA" id="ARBA00022490"/>
    </source>
</evidence>
<dbReference type="PRINTS" id="PR00344">
    <property type="entry name" value="BCTRLSENSOR"/>
</dbReference>